<evidence type="ECO:0000256" key="6">
    <source>
        <dbReference type="ARBA" id="ARBA00048615"/>
    </source>
</evidence>
<evidence type="ECO:0000313" key="10">
    <source>
        <dbReference type="Proteomes" id="UP000228758"/>
    </source>
</evidence>
<dbReference type="InterPro" id="IPR013328">
    <property type="entry name" value="6PGD_dom2"/>
</dbReference>
<sequence>MTGRTAEAVALDAASHPRSRTAPVRIVHLGLGAFHRAHLAWYTDRADPAREWGIAAFTGRRPDAALVLGAQDGLYTLVERGPDGDRFEVIESLVEARDGADVARLRELLARPEVAIVSLTITEPAYLVTADGRLDTGSPEVSDDIARVSSVLAGDASPAPSTMPGRLVAGLAARRDADVGGLSVVSCDNLSRNGQVTRAAVLGMAEEVDPDLRAWIEREIAFVDTSVDRITPRTTDDDVELVQQATQLHDRSPVVTEPFRSWVLAGEFPAGRPSWEDAGAVFVDDIEPFERRKLWLLNAAHSLLAYSGIARGHATVAEALADADCARWVEELWDEAAGLLRDPALDLDRYRADLRDRFANARIAHHLTQIAEDGTAKLRARAVPVLRGEREAGRSGAAAARLIAAWMDHVAGSADPAQLPDARRDDIADALAAPGEERTVRLLALLDTALADDAEVVALIEERSRELHAAAGTEGTR</sequence>
<dbReference type="InterPro" id="IPR050988">
    <property type="entry name" value="Mannitol_DH/Oxidoreductase"/>
</dbReference>
<dbReference type="InterPro" id="IPR013131">
    <property type="entry name" value="Mannitol_DH_N"/>
</dbReference>
<dbReference type="PANTHER" id="PTHR43362:SF1">
    <property type="entry name" value="MANNITOL DEHYDROGENASE 2-RELATED"/>
    <property type="match status" value="1"/>
</dbReference>
<dbReference type="Proteomes" id="UP000228758">
    <property type="component" value="Unassembled WGS sequence"/>
</dbReference>
<comment type="catalytic activity">
    <reaction evidence="6">
        <text>D-mannitol 1-phosphate + NAD(+) = beta-D-fructose 6-phosphate + NADH + H(+)</text>
        <dbReference type="Rhea" id="RHEA:19661"/>
        <dbReference type="ChEBI" id="CHEBI:15378"/>
        <dbReference type="ChEBI" id="CHEBI:57540"/>
        <dbReference type="ChEBI" id="CHEBI:57634"/>
        <dbReference type="ChEBI" id="CHEBI:57945"/>
        <dbReference type="ChEBI" id="CHEBI:61381"/>
        <dbReference type="EC" id="1.1.1.17"/>
    </reaction>
</comment>
<keyword evidence="10" id="KW-1185">Reference proteome</keyword>
<dbReference type="Gene3D" id="1.10.1040.10">
    <property type="entry name" value="N-(1-d-carboxylethyl)-l-norvaline Dehydrogenase, domain 2"/>
    <property type="match status" value="1"/>
</dbReference>
<keyword evidence="5" id="KW-0520">NAD</keyword>
<dbReference type="SUPFAM" id="SSF51735">
    <property type="entry name" value="NAD(P)-binding Rossmann-fold domains"/>
    <property type="match status" value="1"/>
</dbReference>
<proteinExistence type="inferred from homology"/>
<keyword evidence="4" id="KW-0560">Oxidoreductase</keyword>
<dbReference type="PRINTS" id="PR00084">
    <property type="entry name" value="MTLDHDRGNASE"/>
</dbReference>
<comment type="similarity">
    <text evidence="1">Belongs to the mannitol dehydrogenase family.</text>
</comment>
<name>A0A2M9CFP1_9MICO</name>
<dbReference type="RefSeq" id="WP_245866419.1">
    <property type="nucleotide sequence ID" value="NZ_PGFF01000001.1"/>
</dbReference>
<dbReference type="PANTHER" id="PTHR43362">
    <property type="entry name" value="MANNITOL DEHYDROGENASE DSF1-RELATED"/>
    <property type="match status" value="1"/>
</dbReference>
<comment type="caution">
    <text evidence="9">The sequence shown here is derived from an EMBL/GenBank/DDBJ whole genome shotgun (WGS) entry which is preliminary data.</text>
</comment>
<evidence type="ECO:0000256" key="2">
    <source>
        <dbReference type="ARBA" id="ARBA00012939"/>
    </source>
</evidence>
<dbReference type="GO" id="GO:0019594">
    <property type="term" value="P:mannitol metabolic process"/>
    <property type="evidence" value="ECO:0007669"/>
    <property type="project" value="InterPro"/>
</dbReference>
<organism evidence="9 10">
    <name type="scientific">Diaminobutyricimonas aerilata</name>
    <dbReference type="NCBI Taxonomy" id="1162967"/>
    <lineage>
        <taxon>Bacteria</taxon>
        <taxon>Bacillati</taxon>
        <taxon>Actinomycetota</taxon>
        <taxon>Actinomycetes</taxon>
        <taxon>Micrococcales</taxon>
        <taxon>Microbacteriaceae</taxon>
        <taxon>Diaminobutyricimonas</taxon>
    </lineage>
</organism>
<dbReference type="InterPro" id="IPR013118">
    <property type="entry name" value="Mannitol_DH_C"/>
</dbReference>
<evidence type="ECO:0000313" key="9">
    <source>
        <dbReference type="EMBL" id="PJJ70756.1"/>
    </source>
</evidence>
<gene>
    <name evidence="9" type="ORF">CLV46_0282</name>
</gene>
<evidence type="ECO:0000256" key="1">
    <source>
        <dbReference type="ARBA" id="ARBA00006541"/>
    </source>
</evidence>
<dbReference type="PROSITE" id="PS00974">
    <property type="entry name" value="MANNITOL_DHGENASE"/>
    <property type="match status" value="1"/>
</dbReference>
<feature type="domain" description="Mannitol dehydrogenase C-terminal" evidence="8">
    <location>
        <begin position="285"/>
        <end position="463"/>
    </location>
</feature>
<dbReference type="GO" id="GO:0008926">
    <property type="term" value="F:mannitol-1-phosphate 5-dehydrogenase activity"/>
    <property type="evidence" value="ECO:0007669"/>
    <property type="project" value="UniProtKB-EC"/>
</dbReference>
<evidence type="ECO:0000256" key="3">
    <source>
        <dbReference type="ARBA" id="ARBA00016219"/>
    </source>
</evidence>
<dbReference type="Pfam" id="PF08125">
    <property type="entry name" value="Mannitol_dh_C"/>
    <property type="match status" value="1"/>
</dbReference>
<dbReference type="EC" id="1.1.1.17" evidence="2"/>
<evidence type="ECO:0000259" key="7">
    <source>
        <dbReference type="Pfam" id="PF01232"/>
    </source>
</evidence>
<dbReference type="InterPro" id="IPR036291">
    <property type="entry name" value="NAD(P)-bd_dom_sf"/>
</dbReference>
<evidence type="ECO:0000256" key="4">
    <source>
        <dbReference type="ARBA" id="ARBA00023002"/>
    </source>
</evidence>
<dbReference type="EMBL" id="PGFF01000001">
    <property type="protein sequence ID" value="PJJ70756.1"/>
    <property type="molecule type" value="Genomic_DNA"/>
</dbReference>
<dbReference type="InterPro" id="IPR000669">
    <property type="entry name" value="Mannitol_DH"/>
</dbReference>
<accession>A0A2M9CFP1</accession>
<evidence type="ECO:0000256" key="5">
    <source>
        <dbReference type="ARBA" id="ARBA00023027"/>
    </source>
</evidence>
<dbReference type="SUPFAM" id="SSF48179">
    <property type="entry name" value="6-phosphogluconate dehydrogenase C-terminal domain-like"/>
    <property type="match status" value="1"/>
</dbReference>
<protein>
    <recommendedName>
        <fullName evidence="3">Mannitol-1-phosphate 5-dehydrogenase</fullName>
        <ecNumber evidence="2">1.1.1.17</ecNumber>
    </recommendedName>
</protein>
<dbReference type="Gene3D" id="3.40.50.720">
    <property type="entry name" value="NAD(P)-binding Rossmann-like Domain"/>
    <property type="match status" value="1"/>
</dbReference>
<evidence type="ECO:0000259" key="8">
    <source>
        <dbReference type="Pfam" id="PF08125"/>
    </source>
</evidence>
<dbReference type="InterPro" id="IPR008927">
    <property type="entry name" value="6-PGluconate_DH-like_C_sf"/>
</dbReference>
<dbReference type="InterPro" id="IPR023027">
    <property type="entry name" value="Mannitol_DH_CS"/>
</dbReference>
<feature type="domain" description="Mannitol dehydrogenase N-terminal" evidence="7">
    <location>
        <begin position="25"/>
        <end position="276"/>
    </location>
</feature>
<reference evidence="9 10" key="1">
    <citation type="submission" date="2017-11" db="EMBL/GenBank/DDBJ databases">
        <title>Genomic Encyclopedia of Archaeal and Bacterial Type Strains, Phase II (KMG-II): From Individual Species to Whole Genera.</title>
        <authorList>
            <person name="Goeker M."/>
        </authorList>
    </citation>
    <scope>NUCLEOTIDE SEQUENCE [LARGE SCALE GENOMIC DNA]</scope>
    <source>
        <strain evidence="9 10">DSM 27393</strain>
    </source>
</reference>
<dbReference type="Pfam" id="PF01232">
    <property type="entry name" value="Mannitol_dh"/>
    <property type="match status" value="1"/>
</dbReference>
<dbReference type="AlphaFoldDB" id="A0A2M9CFP1"/>